<evidence type="ECO:0000313" key="3">
    <source>
        <dbReference type="Proteomes" id="UP001152622"/>
    </source>
</evidence>
<organism evidence="2 3">
    <name type="scientific">Synaphobranchus kaupii</name>
    <name type="common">Kaup's arrowtooth eel</name>
    <dbReference type="NCBI Taxonomy" id="118154"/>
    <lineage>
        <taxon>Eukaryota</taxon>
        <taxon>Metazoa</taxon>
        <taxon>Chordata</taxon>
        <taxon>Craniata</taxon>
        <taxon>Vertebrata</taxon>
        <taxon>Euteleostomi</taxon>
        <taxon>Actinopterygii</taxon>
        <taxon>Neopterygii</taxon>
        <taxon>Teleostei</taxon>
        <taxon>Anguilliformes</taxon>
        <taxon>Synaphobranchidae</taxon>
        <taxon>Synaphobranchus</taxon>
    </lineage>
</organism>
<protein>
    <submittedName>
        <fullName evidence="2">Uncharacterized protein</fullName>
    </submittedName>
</protein>
<keyword evidence="3" id="KW-1185">Reference proteome</keyword>
<dbReference type="AlphaFoldDB" id="A0A9Q1EQZ7"/>
<dbReference type="Proteomes" id="UP001152622">
    <property type="component" value="Chromosome 13"/>
</dbReference>
<feature type="compositionally biased region" description="Basic and acidic residues" evidence="1">
    <location>
        <begin position="249"/>
        <end position="262"/>
    </location>
</feature>
<sequence>MDSDTDMAKRRMLSSIRARERQPCAGKPPPSPCSSKAAMTTHVMLLIQVSGDWRRRHGVGLICIMPHAGPERSGESAAGNSGARDGTARRYSSVSAVIDSVVTEQAAFRVVTVSQRRTHGETEKTRKHSSGLLLSVRCRPRSPLPPFPAMTLFKSEHRSPRPATALGQALTLLAVPPPHGPLTGWTANGLRVGAEPGVIGHCERVGTRGSVSTDLRSSRLPTERPRLAGALGGYSGSQEFLEPFRRDVLHHTQTKGTHDPAPRRGLGLKGCPPTGTSQ</sequence>
<gene>
    <name evidence="2" type="ORF">SKAU_G00306990</name>
</gene>
<feature type="region of interest" description="Disordered" evidence="1">
    <location>
        <begin position="249"/>
        <end position="278"/>
    </location>
</feature>
<name>A0A9Q1EQZ7_SYNKA</name>
<proteinExistence type="predicted"/>
<feature type="region of interest" description="Disordered" evidence="1">
    <location>
        <begin position="67"/>
        <end position="87"/>
    </location>
</feature>
<comment type="caution">
    <text evidence="2">The sequence shown here is derived from an EMBL/GenBank/DDBJ whole genome shotgun (WGS) entry which is preliminary data.</text>
</comment>
<dbReference type="EMBL" id="JAINUF010000013">
    <property type="protein sequence ID" value="KAJ8343370.1"/>
    <property type="molecule type" value="Genomic_DNA"/>
</dbReference>
<evidence type="ECO:0000313" key="2">
    <source>
        <dbReference type="EMBL" id="KAJ8343370.1"/>
    </source>
</evidence>
<reference evidence="2" key="1">
    <citation type="journal article" date="2023" name="Science">
        <title>Genome structures resolve the early diversification of teleost fishes.</title>
        <authorList>
            <person name="Parey E."/>
            <person name="Louis A."/>
            <person name="Montfort J."/>
            <person name="Bouchez O."/>
            <person name="Roques C."/>
            <person name="Iampietro C."/>
            <person name="Lluch J."/>
            <person name="Castinel A."/>
            <person name="Donnadieu C."/>
            <person name="Desvignes T."/>
            <person name="Floi Bucao C."/>
            <person name="Jouanno E."/>
            <person name="Wen M."/>
            <person name="Mejri S."/>
            <person name="Dirks R."/>
            <person name="Jansen H."/>
            <person name="Henkel C."/>
            <person name="Chen W.J."/>
            <person name="Zahm M."/>
            <person name="Cabau C."/>
            <person name="Klopp C."/>
            <person name="Thompson A.W."/>
            <person name="Robinson-Rechavi M."/>
            <person name="Braasch I."/>
            <person name="Lecointre G."/>
            <person name="Bobe J."/>
            <person name="Postlethwait J.H."/>
            <person name="Berthelot C."/>
            <person name="Roest Crollius H."/>
            <person name="Guiguen Y."/>
        </authorList>
    </citation>
    <scope>NUCLEOTIDE SEQUENCE</scope>
    <source>
        <strain evidence="2">WJC10195</strain>
    </source>
</reference>
<accession>A0A9Q1EQZ7</accession>
<feature type="region of interest" description="Disordered" evidence="1">
    <location>
        <begin position="208"/>
        <end position="233"/>
    </location>
</feature>
<evidence type="ECO:0000256" key="1">
    <source>
        <dbReference type="SAM" id="MobiDB-lite"/>
    </source>
</evidence>
<feature type="region of interest" description="Disordered" evidence="1">
    <location>
        <begin position="1"/>
        <end position="36"/>
    </location>
</feature>